<feature type="non-terminal residue" evidence="2">
    <location>
        <position position="1"/>
    </location>
</feature>
<keyword evidence="1" id="KW-1133">Transmembrane helix</keyword>
<protein>
    <submittedName>
        <fullName evidence="2">Uncharacterized protein</fullName>
    </submittedName>
</protein>
<accession>A0A2S4VRX7</accession>
<organism evidence="2 3">
    <name type="scientific">Puccinia striiformis</name>
    <dbReference type="NCBI Taxonomy" id="27350"/>
    <lineage>
        <taxon>Eukaryota</taxon>
        <taxon>Fungi</taxon>
        <taxon>Dikarya</taxon>
        <taxon>Basidiomycota</taxon>
        <taxon>Pucciniomycotina</taxon>
        <taxon>Pucciniomycetes</taxon>
        <taxon>Pucciniales</taxon>
        <taxon>Pucciniaceae</taxon>
        <taxon>Puccinia</taxon>
    </lineage>
</organism>
<dbReference type="VEuPathDB" id="FungiDB:PSHT_16085"/>
<keyword evidence="3" id="KW-1185">Reference proteome</keyword>
<keyword evidence="1" id="KW-0472">Membrane</keyword>
<evidence type="ECO:0000313" key="3">
    <source>
        <dbReference type="Proteomes" id="UP000239156"/>
    </source>
</evidence>
<proteinExistence type="predicted"/>
<feature type="transmembrane region" description="Helical" evidence="1">
    <location>
        <begin position="41"/>
        <end position="65"/>
    </location>
</feature>
<sequence length="344" mass="38825">PKIKCASDKKKIIDPTDKPSTCISVSKIASMEKKLNPSKNVIFTQVLCAITFFVILSALSAAWIMNFNGPISHPLVQCLSASQIKTPSLILANKKNSPHTTLALRPIYLIRSVNLSNKCSINRPRVEDPFQCSKLRAPSGTTPLIPQMISDINLQLSNIQRNLGRVNGKGKQTLHMFVEGYLLVSTGLKNIESKFPEGLLEKLVDSLEEILKRNVEFLSEVEIAFKFTFELKALLYEHKLYSTSTPTSSWIYAIKHHLFESEHNHLQLECKVVVSEMVDKTSTFLQDTQMIIIEIINTNTSWKDEPQMKLFHTLVVLEMIFKSVIDKGWFNIRKSDSSLPAVGH</sequence>
<dbReference type="EMBL" id="PKSL01000032">
    <property type="protein sequence ID" value="POW12297.1"/>
    <property type="molecule type" value="Genomic_DNA"/>
</dbReference>
<keyword evidence="1" id="KW-0812">Transmembrane</keyword>
<dbReference type="VEuPathDB" id="FungiDB:PSTT_04656"/>
<comment type="caution">
    <text evidence="2">The sequence shown here is derived from an EMBL/GenBank/DDBJ whole genome shotgun (WGS) entry which is preliminary data.</text>
</comment>
<dbReference type="AlphaFoldDB" id="A0A2S4VRX7"/>
<name>A0A2S4VRX7_9BASI</name>
<evidence type="ECO:0000313" key="2">
    <source>
        <dbReference type="EMBL" id="POW12297.1"/>
    </source>
</evidence>
<gene>
    <name evidence="2" type="ORF">PSTT_04656</name>
</gene>
<dbReference type="Proteomes" id="UP000239156">
    <property type="component" value="Unassembled WGS sequence"/>
</dbReference>
<reference evidence="2" key="1">
    <citation type="submission" date="2017-12" db="EMBL/GenBank/DDBJ databases">
        <title>Gene loss provides genomic basis for host adaptation in cereal stripe rust fungi.</title>
        <authorList>
            <person name="Xia C."/>
        </authorList>
    </citation>
    <scope>NUCLEOTIDE SEQUENCE [LARGE SCALE GENOMIC DNA]</scope>
    <source>
        <strain evidence="2">93-210</strain>
    </source>
</reference>
<evidence type="ECO:0000256" key="1">
    <source>
        <dbReference type="SAM" id="Phobius"/>
    </source>
</evidence>